<dbReference type="Proteomes" id="UP001168821">
    <property type="component" value="Unassembled WGS sequence"/>
</dbReference>
<accession>A0AA38IX47</accession>
<feature type="region of interest" description="Disordered" evidence="1">
    <location>
        <begin position="104"/>
        <end position="127"/>
    </location>
</feature>
<comment type="caution">
    <text evidence="2">The sequence shown here is derived from an EMBL/GenBank/DDBJ whole genome shotgun (WGS) entry which is preliminary data.</text>
</comment>
<reference evidence="2" key="1">
    <citation type="journal article" date="2023" name="G3 (Bethesda)">
        <title>Whole genome assemblies of Zophobas morio and Tenebrio molitor.</title>
        <authorList>
            <person name="Kaur S."/>
            <person name="Stinson S.A."/>
            <person name="diCenzo G.C."/>
        </authorList>
    </citation>
    <scope>NUCLEOTIDE SEQUENCE</scope>
    <source>
        <strain evidence="2">QUZm001</strain>
    </source>
</reference>
<proteinExistence type="predicted"/>
<feature type="compositionally biased region" description="Basic and acidic residues" evidence="1">
    <location>
        <begin position="104"/>
        <end position="117"/>
    </location>
</feature>
<evidence type="ECO:0000256" key="1">
    <source>
        <dbReference type="SAM" id="MobiDB-lite"/>
    </source>
</evidence>
<gene>
    <name evidence="2" type="ORF">Zmor_008155</name>
</gene>
<evidence type="ECO:0000313" key="2">
    <source>
        <dbReference type="EMBL" id="KAJ3663940.1"/>
    </source>
</evidence>
<protein>
    <submittedName>
        <fullName evidence="2">Uncharacterized protein</fullName>
    </submittedName>
</protein>
<keyword evidence="3" id="KW-1185">Reference proteome</keyword>
<name>A0AA38IX47_9CUCU</name>
<dbReference type="EMBL" id="JALNTZ010000002">
    <property type="protein sequence ID" value="KAJ3663940.1"/>
    <property type="molecule type" value="Genomic_DNA"/>
</dbReference>
<organism evidence="2 3">
    <name type="scientific">Zophobas morio</name>
    <dbReference type="NCBI Taxonomy" id="2755281"/>
    <lineage>
        <taxon>Eukaryota</taxon>
        <taxon>Metazoa</taxon>
        <taxon>Ecdysozoa</taxon>
        <taxon>Arthropoda</taxon>
        <taxon>Hexapoda</taxon>
        <taxon>Insecta</taxon>
        <taxon>Pterygota</taxon>
        <taxon>Neoptera</taxon>
        <taxon>Endopterygota</taxon>
        <taxon>Coleoptera</taxon>
        <taxon>Polyphaga</taxon>
        <taxon>Cucujiformia</taxon>
        <taxon>Tenebrionidae</taxon>
        <taxon>Zophobas</taxon>
    </lineage>
</organism>
<dbReference type="AlphaFoldDB" id="A0AA38IX47"/>
<evidence type="ECO:0000313" key="3">
    <source>
        <dbReference type="Proteomes" id="UP001168821"/>
    </source>
</evidence>
<sequence length="127" mass="14322">MGKRHPSERNLANINPAFLQFIRPSSATIPSPPGPHALIYPRIDSKSDPDTIIIDRMNNGIVREIWVSSLIPVESSFPPVKHPPNRYFSPSNYGPIGISNINIDDERPVSKKRRVDETPDSNLRWPC</sequence>